<proteinExistence type="predicted"/>
<feature type="transmembrane region" description="Helical" evidence="1">
    <location>
        <begin position="30"/>
        <end position="49"/>
    </location>
</feature>
<dbReference type="InterPro" id="IPR028087">
    <property type="entry name" value="Tad_N"/>
</dbReference>
<dbReference type="Proteomes" id="UP001193501">
    <property type="component" value="Unassembled WGS sequence"/>
</dbReference>
<accession>A0AAE4YEQ4</accession>
<keyword evidence="1" id="KW-1133">Transmembrane helix</keyword>
<evidence type="ECO:0000313" key="4">
    <source>
        <dbReference type="Proteomes" id="UP001193501"/>
    </source>
</evidence>
<dbReference type="AlphaFoldDB" id="A0AAE4YEQ4"/>
<dbReference type="Pfam" id="PF13400">
    <property type="entry name" value="Tad"/>
    <property type="match status" value="1"/>
</dbReference>
<evidence type="ECO:0000256" key="1">
    <source>
        <dbReference type="SAM" id="Phobius"/>
    </source>
</evidence>
<dbReference type="EMBL" id="JAABNR010000042">
    <property type="protein sequence ID" value="NBZ89978.1"/>
    <property type="molecule type" value="Genomic_DNA"/>
</dbReference>
<dbReference type="Gene3D" id="3.40.50.410">
    <property type="entry name" value="von Willebrand factor, type A domain"/>
    <property type="match status" value="1"/>
</dbReference>
<dbReference type="SUPFAM" id="SSF53300">
    <property type="entry name" value="vWA-like"/>
    <property type="match status" value="1"/>
</dbReference>
<organism evidence="3 4">
    <name type="scientific">Stagnihabitans tardus</name>
    <dbReference type="NCBI Taxonomy" id="2699202"/>
    <lineage>
        <taxon>Bacteria</taxon>
        <taxon>Pseudomonadati</taxon>
        <taxon>Pseudomonadota</taxon>
        <taxon>Alphaproteobacteria</taxon>
        <taxon>Rhodobacterales</taxon>
        <taxon>Paracoccaceae</taxon>
        <taxon>Stagnihabitans</taxon>
    </lineage>
</organism>
<dbReference type="InterPro" id="IPR036465">
    <property type="entry name" value="vWFA_dom_sf"/>
</dbReference>
<evidence type="ECO:0000259" key="2">
    <source>
        <dbReference type="PROSITE" id="PS50234"/>
    </source>
</evidence>
<feature type="domain" description="VWFA" evidence="2">
    <location>
        <begin position="149"/>
        <end position="201"/>
    </location>
</feature>
<keyword evidence="1" id="KW-0812">Transmembrane</keyword>
<gene>
    <name evidence="3" type="ORF">GV832_20540</name>
</gene>
<comment type="caution">
    <text evidence="3">The sequence shown here is derived from an EMBL/GenBank/DDBJ whole genome shotgun (WGS) entry which is preliminary data.</text>
</comment>
<keyword evidence="1" id="KW-0472">Membrane</keyword>
<evidence type="ECO:0000313" key="3">
    <source>
        <dbReference type="EMBL" id="NBZ89978.1"/>
    </source>
</evidence>
<sequence>MSKEPHQTLARGARLRHALIRFRRSEDGSLVVFGIIILVLMIMIGGIAVDVMRYEARRTELQNTLDRSTLAAASLTQELTPTDVVHDYFLKAGILDSLRSVQVTQGMNFRNVDASAISDTDPLFLHMMEIDRLDAAGQSTAEQRINNVEIMLVLDVSGSMGNNSRLVNLKTAASDFVETVLSRDTENKISIGIVPFNGQVNLGDALAAKFNITDQNGVASGRWCVDLPASTYTELSISRTDALSQTANADTYSGSSTSTPSESNKWCPLTGTVTYNDPNGVETETFYANQVHLPIQNVEKLKAYINGMTAVGATSINAGLKWGTALLDPSMRSVYGDFITAGGTVPATLAGRPLDYNADDAMKVIVLMTDGEHFAEERVKTDSNGVNYKTGASTIWRANDGRMSVFHASRVDNTNATTIANSRPFYVMGVGWQSQPWTGAAPPGGTPYVPALTTYSGATNWTWQTVWATYGMQYVARNFYANIVGGYTSDWTNTFRGQTPTGDMDDQLQAMCNLAKEQNTLIYGIAFEAPANGQTQIRDCASSVAHYFNASGLQISSAFNAIANNISQLRLTQ</sequence>
<dbReference type="RefSeq" id="WP_168776767.1">
    <property type="nucleotide sequence ID" value="NZ_JAABNR010000042.1"/>
</dbReference>
<reference evidence="3" key="1">
    <citation type="submission" date="2020-01" db="EMBL/GenBank/DDBJ databases">
        <authorList>
            <person name="Chen W.-M."/>
        </authorList>
    </citation>
    <scope>NUCLEOTIDE SEQUENCE</scope>
    <source>
        <strain evidence="3">CYK-10</strain>
    </source>
</reference>
<dbReference type="InterPro" id="IPR002035">
    <property type="entry name" value="VWF_A"/>
</dbReference>
<protein>
    <recommendedName>
        <fullName evidence="2">VWFA domain-containing protein</fullName>
    </recommendedName>
</protein>
<name>A0AAE4YEQ4_9RHOB</name>
<keyword evidence="4" id="KW-1185">Reference proteome</keyword>
<dbReference type="PROSITE" id="PS50234">
    <property type="entry name" value="VWFA"/>
    <property type="match status" value="1"/>
</dbReference>